<dbReference type="RefSeq" id="WP_408622348.1">
    <property type="nucleotide sequence ID" value="NZ_JBEQCT010000001.1"/>
</dbReference>
<dbReference type="Proteomes" id="UP001629953">
    <property type="component" value="Unassembled WGS sequence"/>
</dbReference>
<sequence length="212" mass="23615">MPLCSQVRPCSPPLVIVGPESLMRKDIEVFISMRYRSAFGATIRDFHPYFIVSFDRHQNIQFACGFRGAHLPLHLEQYLETPAEVMLGELLQASVCRDQLVEIGQLATFSIAQAPHLFLAVAELLLARGFKWAMVTATGPLWALFKRCGMHPLTLSGASLESLPTDEATLWGNYYHHRPRVLGADLSLMATQLRQTLQPELGVIGDVIDGQN</sequence>
<comment type="caution">
    <text evidence="1">The sequence shown here is derived from an EMBL/GenBank/DDBJ whole genome shotgun (WGS) entry which is preliminary data.</text>
</comment>
<name>A0ABW9G4R0_9GAMM</name>
<keyword evidence="2" id="KW-1185">Reference proteome</keyword>
<organism evidence="1 2">
    <name type="scientific">Celerinatantimonas yamalensis</name>
    <dbReference type="NCBI Taxonomy" id="559956"/>
    <lineage>
        <taxon>Bacteria</taxon>
        <taxon>Pseudomonadati</taxon>
        <taxon>Pseudomonadota</taxon>
        <taxon>Gammaproteobacteria</taxon>
        <taxon>Celerinatantimonadaceae</taxon>
        <taxon>Celerinatantimonas</taxon>
    </lineage>
</organism>
<reference evidence="1 2" key="1">
    <citation type="journal article" date="2013" name="Int. J. Syst. Evol. Microbiol.">
        <title>Celerinatantimonas yamalensis sp. nov., a cold-adapted diazotrophic bacterium from a cold permafrost brine.</title>
        <authorList>
            <person name="Shcherbakova V."/>
            <person name="Chuvilskaya N."/>
            <person name="Rivkina E."/>
            <person name="Demidov N."/>
            <person name="Uchaeva V."/>
            <person name="Suetin S."/>
            <person name="Suzina N."/>
            <person name="Gilichinsky D."/>
        </authorList>
    </citation>
    <scope>NUCLEOTIDE SEQUENCE [LARGE SCALE GENOMIC DNA]</scope>
    <source>
        <strain evidence="1 2">C7</strain>
    </source>
</reference>
<protein>
    <submittedName>
        <fullName evidence="1">Thermostable hemolysin</fullName>
    </submittedName>
</protein>
<proteinExistence type="predicted"/>
<dbReference type="EMBL" id="JBEQCT010000001">
    <property type="protein sequence ID" value="MFM2484210.1"/>
    <property type="molecule type" value="Genomic_DNA"/>
</dbReference>
<accession>A0ABW9G4R0</accession>
<dbReference type="Pfam" id="PF12261">
    <property type="entry name" value="T_hemolysin"/>
    <property type="match status" value="1"/>
</dbReference>
<gene>
    <name evidence="1" type="ORF">ABUE30_03880</name>
</gene>
<evidence type="ECO:0000313" key="2">
    <source>
        <dbReference type="Proteomes" id="UP001629953"/>
    </source>
</evidence>
<dbReference type="InterPro" id="IPR022050">
    <property type="entry name" value="T_hemolysin"/>
</dbReference>
<evidence type="ECO:0000313" key="1">
    <source>
        <dbReference type="EMBL" id="MFM2484210.1"/>
    </source>
</evidence>